<gene>
    <name evidence="1" type="ORF">Cci01nite_68750</name>
</gene>
<evidence type="ECO:0000313" key="2">
    <source>
        <dbReference type="Proteomes" id="UP000659904"/>
    </source>
</evidence>
<dbReference type="Proteomes" id="UP000659904">
    <property type="component" value="Unassembled WGS sequence"/>
</dbReference>
<proteinExistence type="predicted"/>
<sequence length="223" mass="25593">MSDFVPDTWKSCPQCDRRLPLTDFYNNKSRKDGRSFYCRSCTRSRLEVDRRKRGVAPAKRPAVAIPEGMKWCPQCEEVKPKDDFARAKAKASGLHSYCLPCHNKRSAEAKHRLYGGNREYHLRRRYGMTQEDFETRLAWQGGVCAICGAPDPEHVDHDHEFGNVRGILCFNCNGGLGQFKDNEQSLARAIEYLKETACQLVLVHPGVYQLVSPRRERRLSRTS</sequence>
<dbReference type="InterPro" id="IPR004211">
    <property type="entry name" value="Endonuclease_7"/>
</dbReference>
<dbReference type="Gene3D" id="3.40.1800.10">
    <property type="entry name" value="His-Me finger endonucleases"/>
    <property type="match status" value="1"/>
</dbReference>
<accession>A0A8J3KEN3</accession>
<name>A0A8J3KEN3_9ACTN</name>
<dbReference type="SUPFAM" id="SSF54060">
    <property type="entry name" value="His-Me finger endonucleases"/>
    <property type="match status" value="1"/>
</dbReference>
<dbReference type="GO" id="GO:0004519">
    <property type="term" value="F:endonuclease activity"/>
    <property type="evidence" value="ECO:0007669"/>
    <property type="project" value="UniProtKB-KW"/>
</dbReference>
<dbReference type="InterPro" id="IPR044925">
    <property type="entry name" value="His-Me_finger_sf"/>
</dbReference>
<comment type="caution">
    <text evidence="1">The sequence shown here is derived from an EMBL/GenBank/DDBJ whole genome shotgun (WGS) entry which is preliminary data.</text>
</comment>
<reference evidence="1 2" key="1">
    <citation type="submission" date="2021-01" db="EMBL/GenBank/DDBJ databases">
        <title>Whole genome shotgun sequence of Catellatospora citrea NBRC 14495.</title>
        <authorList>
            <person name="Komaki H."/>
            <person name="Tamura T."/>
        </authorList>
    </citation>
    <scope>NUCLEOTIDE SEQUENCE [LARGE SCALE GENOMIC DNA]</scope>
    <source>
        <strain evidence="1 2">NBRC 14495</strain>
    </source>
</reference>
<evidence type="ECO:0000313" key="1">
    <source>
        <dbReference type="EMBL" id="GIG01782.1"/>
    </source>
</evidence>
<keyword evidence="1" id="KW-0540">Nuclease</keyword>
<keyword evidence="2" id="KW-1185">Reference proteome</keyword>
<dbReference type="InterPro" id="IPR038563">
    <property type="entry name" value="Endonuclease_7_sf"/>
</dbReference>
<keyword evidence="1" id="KW-0378">Hydrolase</keyword>
<dbReference type="Pfam" id="PF02945">
    <property type="entry name" value="Endonuclease_7"/>
    <property type="match status" value="1"/>
</dbReference>
<dbReference type="AlphaFoldDB" id="A0A8J3KEN3"/>
<organism evidence="1 2">
    <name type="scientific">Catellatospora citrea</name>
    <dbReference type="NCBI Taxonomy" id="53366"/>
    <lineage>
        <taxon>Bacteria</taxon>
        <taxon>Bacillati</taxon>
        <taxon>Actinomycetota</taxon>
        <taxon>Actinomycetes</taxon>
        <taxon>Micromonosporales</taxon>
        <taxon>Micromonosporaceae</taxon>
        <taxon>Catellatospora</taxon>
    </lineage>
</organism>
<dbReference type="EMBL" id="BONH01000043">
    <property type="protein sequence ID" value="GIG01782.1"/>
    <property type="molecule type" value="Genomic_DNA"/>
</dbReference>
<keyword evidence="1" id="KW-0255">Endonuclease</keyword>
<protein>
    <submittedName>
        <fullName evidence="1">Recombination endonuclease VII</fullName>
    </submittedName>
</protein>